<keyword evidence="1" id="KW-0472">Membrane</keyword>
<feature type="transmembrane region" description="Helical" evidence="1">
    <location>
        <begin position="16"/>
        <end position="39"/>
    </location>
</feature>
<dbReference type="RefSeq" id="WP_016389638.1">
    <property type="nucleotide sequence ID" value="NZ_KE646805.1"/>
</dbReference>
<evidence type="ECO:0000313" key="2">
    <source>
        <dbReference type="EMBL" id="EPD14072.1"/>
    </source>
</evidence>
<evidence type="ECO:0000256" key="1">
    <source>
        <dbReference type="SAM" id="Phobius"/>
    </source>
</evidence>
<evidence type="ECO:0000313" key="3">
    <source>
        <dbReference type="Proteomes" id="UP000015462"/>
    </source>
</evidence>
<sequence>MMNTLREDSLPWYKQFWPWFLILLPLSVVVASIITFLIAQGNPPSLVQSDYYKEGLAINASKQLEEKALRLGVSAVVSVNSTALTVHLNAPKVQPSHLIVALRHPTLEQYDQTLNLVKIANGIYQTPFKLPKQGKWYIYITPPNNHWKITKTSTLTTP</sequence>
<dbReference type="EMBL" id="ASHL01000001">
    <property type="protein sequence ID" value="EPD14072.1"/>
    <property type="molecule type" value="Genomic_DNA"/>
</dbReference>
<dbReference type="AlphaFoldDB" id="A0AB33Z4C3"/>
<dbReference type="Pfam" id="PF05751">
    <property type="entry name" value="FixH"/>
    <property type="match status" value="1"/>
</dbReference>
<reference evidence="2 3" key="1">
    <citation type="journal article" date="2013" name="Genome Announc.">
        <title>Genome Sequence of the Pyrene- and Fluoranthene-Degrading Bacterium Cycloclasticus sp. Strain PY97M.</title>
        <authorList>
            <person name="Cui Z."/>
            <person name="Xu G."/>
            <person name="Li Q."/>
            <person name="Gao W."/>
            <person name="Zheng L."/>
        </authorList>
    </citation>
    <scope>NUCLEOTIDE SEQUENCE [LARGE SCALE GENOMIC DNA]</scope>
    <source>
        <strain evidence="2 3">PY97M</strain>
    </source>
</reference>
<dbReference type="Proteomes" id="UP000015462">
    <property type="component" value="Unassembled WGS sequence"/>
</dbReference>
<proteinExistence type="predicted"/>
<protein>
    <submittedName>
        <fullName evidence="2">FixH family protein</fullName>
    </submittedName>
</protein>
<accession>A0AB33Z4C3</accession>
<comment type="caution">
    <text evidence="2">The sequence shown here is derived from an EMBL/GenBank/DDBJ whole genome shotgun (WGS) entry which is preliminary data.</text>
</comment>
<keyword evidence="1" id="KW-1133">Transmembrane helix</keyword>
<organism evidence="2 3">
    <name type="scientific">Cycloclasticus pugetii</name>
    <dbReference type="NCBI Taxonomy" id="34068"/>
    <lineage>
        <taxon>Bacteria</taxon>
        <taxon>Pseudomonadati</taxon>
        <taxon>Pseudomonadota</taxon>
        <taxon>Gammaproteobacteria</taxon>
        <taxon>Thiotrichales</taxon>
        <taxon>Piscirickettsiaceae</taxon>
        <taxon>Cycloclasticus</taxon>
    </lineage>
</organism>
<keyword evidence="3" id="KW-1185">Reference proteome</keyword>
<keyword evidence="1" id="KW-0812">Transmembrane</keyword>
<name>A0AB33Z4C3_9GAMM</name>
<dbReference type="InterPro" id="IPR008620">
    <property type="entry name" value="FixH"/>
</dbReference>
<gene>
    <name evidence="2" type="ORF">L196_01195</name>
</gene>